<evidence type="ECO:0000256" key="2">
    <source>
        <dbReference type="ARBA" id="ARBA00022679"/>
    </source>
</evidence>
<feature type="binding site" evidence="8">
    <location>
        <position position="7"/>
    </location>
    <ligand>
        <name>Mg(2+)</name>
        <dbReference type="ChEBI" id="CHEBI:18420"/>
    </ligand>
</feature>
<dbReference type="HAMAP" id="MF_00101">
    <property type="entry name" value="AcpS"/>
    <property type="match status" value="1"/>
</dbReference>
<feature type="binding site" evidence="8">
    <location>
        <position position="52"/>
    </location>
    <ligand>
        <name>Mg(2+)</name>
        <dbReference type="ChEBI" id="CHEBI:18420"/>
    </ligand>
</feature>
<dbReference type="InterPro" id="IPR004568">
    <property type="entry name" value="Ppantetheine-prot_Trfase_dom"/>
</dbReference>
<sequence length="118" mass="12340">MIGVGIDAVDVTRFSLVLGRRPGFEERVFTPLERSTCGGAPGRLAARFAAKEATMKALGVGLGAFGFHDVWVERQPSGQPLLRVVGEAAELAAAAGVSRWHVSLTHTGTVAEAVVVAE</sequence>
<dbReference type="InterPro" id="IPR008278">
    <property type="entry name" value="4-PPantetheinyl_Trfase_dom"/>
</dbReference>
<evidence type="ECO:0000313" key="10">
    <source>
        <dbReference type="EMBL" id="CAA9234882.1"/>
    </source>
</evidence>
<dbReference type="NCBIfam" id="NF000832">
    <property type="entry name" value="PRK00070.3-2"/>
    <property type="match status" value="1"/>
</dbReference>
<comment type="subcellular location">
    <subcellularLocation>
        <location evidence="8">Cytoplasm</location>
    </subcellularLocation>
</comment>
<evidence type="ECO:0000256" key="8">
    <source>
        <dbReference type="HAMAP-Rule" id="MF_00101"/>
    </source>
</evidence>
<comment type="cofactor">
    <cofactor evidence="8">
        <name>Mg(2+)</name>
        <dbReference type="ChEBI" id="CHEBI:18420"/>
    </cofactor>
</comment>
<dbReference type="EC" id="2.7.8.7" evidence="8"/>
<reference evidence="10" key="1">
    <citation type="submission" date="2020-02" db="EMBL/GenBank/DDBJ databases">
        <authorList>
            <person name="Meier V. D."/>
        </authorList>
    </citation>
    <scope>NUCLEOTIDE SEQUENCE</scope>
    <source>
        <strain evidence="10">AVDCRST_MAG76</strain>
    </source>
</reference>
<protein>
    <recommendedName>
        <fullName evidence="8">Holo-[acyl-carrier-protein] synthase</fullName>
        <shortName evidence="8">Holo-ACP synthase</shortName>
        <ecNumber evidence="8">2.7.8.7</ecNumber>
    </recommendedName>
    <alternativeName>
        <fullName evidence="8">4'-phosphopantetheinyl transferase AcpS</fullName>
    </alternativeName>
</protein>
<dbReference type="AlphaFoldDB" id="A0A6J4HXU7"/>
<feature type="domain" description="4'-phosphopantetheinyl transferase" evidence="9">
    <location>
        <begin position="3"/>
        <end position="97"/>
    </location>
</feature>
<comment type="catalytic activity">
    <reaction evidence="8">
        <text>apo-[ACP] + CoA = holo-[ACP] + adenosine 3',5'-bisphosphate + H(+)</text>
        <dbReference type="Rhea" id="RHEA:12068"/>
        <dbReference type="Rhea" id="RHEA-COMP:9685"/>
        <dbReference type="Rhea" id="RHEA-COMP:9690"/>
        <dbReference type="ChEBI" id="CHEBI:15378"/>
        <dbReference type="ChEBI" id="CHEBI:29999"/>
        <dbReference type="ChEBI" id="CHEBI:57287"/>
        <dbReference type="ChEBI" id="CHEBI:58343"/>
        <dbReference type="ChEBI" id="CHEBI:64479"/>
        <dbReference type="EC" id="2.7.8.7"/>
    </reaction>
</comment>
<dbReference type="Pfam" id="PF01648">
    <property type="entry name" value="ACPS"/>
    <property type="match status" value="1"/>
</dbReference>
<evidence type="ECO:0000256" key="4">
    <source>
        <dbReference type="ARBA" id="ARBA00022832"/>
    </source>
</evidence>
<keyword evidence="5 8" id="KW-0460">Magnesium</keyword>
<evidence type="ECO:0000256" key="5">
    <source>
        <dbReference type="ARBA" id="ARBA00022842"/>
    </source>
</evidence>
<evidence type="ECO:0000256" key="1">
    <source>
        <dbReference type="ARBA" id="ARBA00022516"/>
    </source>
</evidence>
<evidence type="ECO:0000256" key="6">
    <source>
        <dbReference type="ARBA" id="ARBA00023098"/>
    </source>
</evidence>
<keyword evidence="6 8" id="KW-0443">Lipid metabolism</keyword>
<evidence type="ECO:0000256" key="7">
    <source>
        <dbReference type="ARBA" id="ARBA00023160"/>
    </source>
</evidence>
<dbReference type="SUPFAM" id="SSF56214">
    <property type="entry name" value="4'-phosphopantetheinyl transferase"/>
    <property type="match status" value="1"/>
</dbReference>
<comment type="function">
    <text evidence="8">Transfers the 4'-phosphopantetheine moiety from coenzyme A to a Ser of acyl-carrier-protein.</text>
</comment>
<organism evidence="10">
    <name type="scientific">uncultured Acidimicrobiales bacterium</name>
    <dbReference type="NCBI Taxonomy" id="310071"/>
    <lineage>
        <taxon>Bacteria</taxon>
        <taxon>Bacillati</taxon>
        <taxon>Actinomycetota</taxon>
        <taxon>Acidimicrobiia</taxon>
        <taxon>Acidimicrobiales</taxon>
        <taxon>environmental samples</taxon>
    </lineage>
</organism>
<evidence type="ECO:0000256" key="3">
    <source>
        <dbReference type="ARBA" id="ARBA00022723"/>
    </source>
</evidence>
<evidence type="ECO:0000259" key="9">
    <source>
        <dbReference type="Pfam" id="PF01648"/>
    </source>
</evidence>
<dbReference type="Gene3D" id="3.90.470.20">
    <property type="entry name" value="4'-phosphopantetheinyl transferase domain"/>
    <property type="match status" value="1"/>
</dbReference>
<dbReference type="GO" id="GO:0008897">
    <property type="term" value="F:holo-[acyl-carrier-protein] synthase activity"/>
    <property type="evidence" value="ECO:0007669"/>
    <property type="project" value="UniProtKB-UniRule"/>
</dbReference>
<dbReference type="NCBIfam" id="TIGR00516">
    <property type="entry name" value="acpS"/>
    <property type="match status" value="1"/>
</dbReference>
<keyword evidence="8" id="KW-0963">Cytoplasm</keyword>
<accession>A0A6J4HXU7</accession>
<dbReference type="GO" id="GO:0000287">
    <property type="term" value="F:magnesium ion binding"/>
    <property type="evidence" value="ECO:0007669"/>
    <property type="project" value="UniProtKB-UniRule"/>
</dbReference>
<comment type="similarity">
    <text evidence="8">Belongs to the P-Pant transferase superfamily. AcpS family.</text>
</comment>
<gene>
    <name evidence="8" type="primary">acpS</name>
    <name evidence="10" type="ORF">AVDCRST_MAG76-1446</name>
</gene>
<keyword evidence="4 8" id="KW-0276">Fatty acid metabolism</keyword>
<dbReference type="GO" id="GO:0005737">
    <property type="term" value="C:cytoplasm"/>
    <property type="evidence" value="ECO:0007669"/>
    <property type="project" value="UniProtKB-SubCell"/>
</dbReference>
<name>A0A6J4HXU7_9ACTN</name>
<keyword evidence="1 8" id="KW-0444">Lipid biosynthesis</keyword>
<proteinExistence type="inferred from homology"/>
<keyword evidence="3 8" id="KW-0479">Metal-binding</keyword>
<dbReference type="InterPro" id="IPR002582">
    <property type="entry name" value="ACPS"/>
</dbReference>
<keyword evidence="2 8" id="KW-0808">Transferase</keyword>
<dbReference type="GO" id="GO:0006633">
    <property type="term" value="P:fatty acid biosynthetic process"/>
    <property type="evidence" value="ECO:0007669"/>
    <property type="project" value="UniProtKB-UniRule"/>
</dbReference>
<dbReference type="InterPro" id="IPR037143">
    <property type="entry name" value="4-PPantetheinyl_Trfase_dom_sf"/>
</dbReference>
<dbReference type="EMBL" id="CADCSZ010000087">
    <property type="protein sequence ID" value="CAA9234882.1"/>
    <property type="molecule type" value="Genomic_DNA"/>
</dbReference>
<keyword evidence="7 8" id="KW-0275">Fatty acid biosynthesis</keyword>
<dbReference type="NCBIfam" id="TIGR00556">
    <property type="entry name" value="pantethn_trn"/>
    <property type="match status" value="1"/>
</dbReference>